<dbReference type="InterPro" id="IPR003593">
    <property type="entry name" value="AAA+_ATPase"/>
</dbReference>
<dbReference type="Pfam" id="PF00005">
    <property type="entry name" value="ABC_tran"/>
    <property type="match status" value="1"/>
</dbReference>
<dbReference type="GO" id="GO:0005524">
    <property type="term" value="F:ATP binding"/>
    <property type="evidence" value="ECO:0007669"/>
    <property type="project" value="UniProtKB-KW"/>
</dbReference>
<evidence type="ECO:0000256" key="3">
    <source>
        <dbReference type="ARBA" id="ARBA00022840"/>
    </source>
</evidence>
<evidence type="ECO:0000313" key="5">
    <source>
        <dbReference type="EMBL" id="GAA2722327.1"/>
    </source>
</evidence>
<dbReference type="InterPro" id="IPR015854">
    <property type="entry name" value="ABC_transpr_LolD-like"/>
</dbReference>
<dbReference type="SUPFAM" id="SSF52540">
    <property type="entry name" value="P-loop containing nucleoside triphosphate hydrolases"/>
    <property type="match status" value="1"/>
</dbReference>
<keyword evidence="3 5" id="KW-0067">ATP-binding</keyword>
<evidence type="ECO:0000256" key="2">
    <source>
        <dbReference type="ARBA" id="ARBA00022741"/>
    </source>
</evidence>
<sequence length="230" mass="24881">MTPVIEFAGVARTYPGPPAVHAFKSCDLVVNRGEYVTVIGPSGSGKSTFLNLVGLLDRPSDGVFRLDGIDTGSLTERRRTALRGHRIGFVFQSFHLLQHRSAVENAALALLYTGTSRRRRRALAVETLQRVGLGHRLHSPAGLLSGGERQRVAIARALLGEPSLLLCDEPTGNLDSTTAENILGLLDELHQDGMTLLVVTHDAQVAARAERTLVIKDGVLNEQRPNGVLR</sequence>
<evidence type="ECO:0000259" key="4">
    <source>
        <dbReference type="PROSITE" id="PS50893"/>
    </source>
</evidence>
<dbReference type="CDD" id="cd03255">
    <property type="entry name" value="ABC_MJ0796_LolCDE_FtsE"/>
    <property type="match status" value="1"/>
</dbReference>
<protein>
    <submittedName>
        <fullName evidence="5">ABC transporter ATP-binding protein</fullName>
    </submittedName>
</protein>
<dbReference type="PROSITE" id="PS50893">
    <property type="entry name" value="ABC_TRANSPORTER_2"/>
    <property type="match status" value="1"/>
</dbReference>
<evidence type="ECO:0000313" key="6">
    <source>
        <dbReference type="Proteomes" id="UP001501842"/>
    </source>
</evidence>
<gene>
    <name evidence="5" type="ORF">GCM10010439_14690</name>
</gene>
<proteinExistence type="predicted"/>
<dbReference type="SMART" id="SM00382">
    <property type="entry name" value="AAA"/>
    <property type="match status" value="1"/>
</dbReference>
<dbReference type="RefSeq" id="WP_344449447.1">
    <property type="nucleotide sequence ID" value="NZ_BAAATZ010000006.1"/>
</dbReference>
<dbReference type="Proteomes" id="UP001501842">
    <property type="component" value="Unassembled WGS sequence"/>
</dbReference>
<feature type="domain" description="ABC transporter" evidence="4">
    <location>
        <begin position="5"/>
        <end position="230"/>
    </location>
</feature>
<dbReference type="PANTHER" id="PTHR24220">
    <property type="entry name" value="IMPORT ATP-BINDING PROTEIN"/>
    <property type="match status" value="1"/>
</dbReference>
<organism evidence="5 6">
    <name type="scientific">Actinocorallia aurantiaca</name>
    <dbReference type="NCBI Taxonomy" id="46204"/>
    <lineage>
        <taxon>Bacteria</taxon>
        <taxon>Bacillati</taxon>
        <taxon>Actinomycetota</taxon>
        <taxon>Actinomycetes</taxon>
        <taxon>Streptosporangiales</taxon>
        <taxon>Thermomonosporaceae</taxon>
        <taxon>Actinocorallia</taxon>
    </lineage>
</organism>
<keyword evidence="6" id="KW-1185">Reference proteome</keyword>
<comment type="caution">
    <text evidence="5">The sequence shown here is derived from an EMBL/GenBank/DDBJ whole genome shotgun (WGS) entry which is preliminary data.</text>
</comment>
<accession>A0ABP6GEI3</accession>
<reference evidence="6" key="1">
    <citation type="journal article" date="2019" name="Int. J. Syst. Evol. Microbiol.">
        <title>The Global Catalogue of Microorganisms (GCM) 10K type strain sequencing project: providing services to taxonomists for standard genome sequencing and annotation.</title>
        <authorList>
            <consortium name="The Broad Institute Genomics Platform"/>
            <consortium name="The Broad Institute Genome Sequencing Center for Infectious Disease"/>
            <person name="Wu L."/>
            <person name="Ma J."/>
        </authorList>
    </citation>
    <scope>NUCLEOTIDE SEQUENCE [LARGE SCALE GENOMIC DNA]</scope>
    <source>
        <strain evidence="6">JCM 8201</strain>
    </source>
</reference>
<dbReference type="InterPro" id="IPR017871">
    <property type="entry name" value="ABC_transporter-like_CS"/>
</dbReference>
<evidence type="ECO:0000256" key="1">
    <source>
        <dbReference type="ARBA" id="ARBA00022448"/>
    </source>
</evidence>
<name>A0ABP6GEI3_9ACTN</name>
<dbReference type="InterPro" id="IPR027417">
    <property type="entry name" value="P-loop_NTPase"/>
</dbReference>
<keyword evidence="1" id="KW-0813">Transport</keyword>
<dbReference type="EMBL" id="BAAATZ010000006">
    <property type="protein sequence ID" value="GAA2722327.1"/>
    <property type="molecule type" value="Genomic_DNA"/>
</dbReference>
<keyword evidence="2" id="KW-0547">Nucleotide-binding</keyword>
<dbReference type="Gene3D" id="3.40.50.300">
    <property type="entry name" value="P-loop containing nucleotide triphosphate hydrolases"/>
    <property type="match status" value="1"/>
</dbReference>
<dbReference type="PANTHER" id="PTHR24220:SF86">
    <property type="entry name" value="ABC TRANSPORTER ABCH.1"/>
    <property type="match status" value="1"/>
</dbReference>
<dbReference type="PROSITE" id="PS00211">
    <property type="entry name" value="ABC_TRANSPORTER_1"/>
    <property type="match status" value="1"/>
</dbReference>
<dbReference type="InterPro" id="IPR003439">
    <property type="entry name" value="ABC_transporter-like_ATP-bd"/>
</dbReference>
<dbReference type="InterPro" id="IPR017911">
    <property type="entry name" value="MacB-like_ATP-bd"/>
</dbReference>